<feature type="transmembrane region" description="Helical" evidence="7">
    <location>
        <begin position="384"/>
        <end position="403"/>
    </location>
</feature>
<feature type="region of interest" description="Disordered" evidence="6">
    <location>
        <begin position="290"/>
        <end position="372"/>
    </location>
</feature>
<dbReference type="PROSITE" id="PS00107">
    <property type="entry name" value="PROTEIN_KINASE_ATP"/>
    <property type="match status" value="1"/>
</dbReference>
<evidence type="ECO:0000259" key="8">
    <source>
        <dbReference type="PROSITE" id="PS50011"/>
    </source>
</evidence>
<evidence type="ECO:0000256" key="1">
    <source>
        <dbReference type="ARBA" id="ARBA00022679"/>
    </source>
</evidence>
<dbReference type="Gene3D" id="3.30.200.20">
    <property type="entry name" value="Phosphorylase Kinase, domain 1"/>
    <property type="match status" value="1"/>
</dbReference>
<dbReference type="InterPro" id="IPR011009">
    <property type="entry name" value="Kinase-like_dom_sf"/>
</dbReference>
<feature type="compositionally biased region" description="Low complexity" evidence="6">
    <location>
        <begin position="334"/>
        <end position="348"/>
    </location>
</feature>
<evidence type="ECO:0000256" key="4">
    <source>
        <dbReference type="ARBA" id="ARBA00022840"/>
    </source>
</evidence>
<keyword evidence="7" id="KW-1133">Transmembrane helix</keyword>
<feature type="binding site" evidence="5">
    <location>
        <position position="46"/>
    </location>
    <ligand>
        <name>ATP</name>
        <dbReference type="ChEBI" id="CHEBI:30616"/>
    </ligand>
</feature>
<feature type="domain" description="Protein kinase" evidence="8">
    <location>
        <begin position="18"/>
        <end position="276"/>
    </location>
</feature>
<dbReference type="PANTHER" id="PTHR43289:SF34">
    <property type="entry name" value="SERINE_THREONINE-PROTEIN KINASE YBDM-RELATED"/>
    <property type="match status" value="1"/>
</dbReference>
<dbReference type="PROSITE" id="PS00108">
    <property type="entry name" value="PROTEIN_KINASE_ST"/>
    <property type="match status" value="1"/>
</dbReference>
<accession>A0AA45LE21</accession>
<keyword evidence="4 5" id="KW-0067">ATP-binding</keyword>
<keyword evidence="2 5" id="KW-0547">Nucleotide-binding</keyword>
<dbReference type="InterPro" id="IPR017441">
    <property type="entry name" value="Protein_kinase_ATP_BS"/>
</dbReference>
<evidence type="ECO:0000256" key="5">
    <source>
        <dbReference type="PROSITE-ProRule" id="PRU10141"/>
    </source>
</evidence>
<name>A0AA45LE21_9PSEU</name>
<dbReference type="Gene3D" id="1.10.510.10">
    <property type="entry name" value="Transferase(Phosphotransferase) domain 1"/>
    <property type="match status" value="1"/>
</dbReference>
<sequence length="538" mass="57237">MGGVQPLPPNAPQRVGDYPLLAMLGRGAMGSVYLARSRGGRPLAVKVARPELADNPQFRERFRREVEMARAVGGFWTAIVVDADPEADRPWMATEYVPGPNLQQVVVDQGPLPQKAVRRLAGGLAEALIAIHGAGLVHRDLKPSNVLLADDGPRVIDFGIARALEHSALTEAGIVFGTPGYLSPEQVVGEPVGPQSDVFALGSVLVFAATGEGPFGEGSTSALVYRVVHQEPDLSKVPPGLVPLIVPMLVRDPANRPTPERLLEAIGTPRADGSWLPDRVRTLVEARRTELRSYPGTPGDGGVPPGPTPTLLENQPPQPEPVKPPTLAMSRENAQAAAASQAVPAVPAVKPPTKPASPPATADKRGKSVKPEGTRFATSRVVGYGWSAFYGAGVVMTGVVASVRSTPDPVKFAAIVACLGLLVTAARLFADALQEPLVLDVGAEGVTVASGGQKQLVPWYAVNRIRVESHRSRPWLVVWLKSGAKVPEPMGRGSFTPHQGGMRMYPISHERHGKRRDRDVVELRSALAWYGGTAYDPH</sequence>
<evidence type="ECO:0000256" key="6">
    <source>
        <dbReference type="SAM" id="MobiDB-lite"/>
    </source>
</evidence>
<evidence type="ECO:0000256" key="3">
    <source>
        <dbReference type="ARBA" id="ARBA00022777"/>
    </source>
</evidence>
<dbReference type="Proteomes" id="UP000677152">
    <property type="component" value="Chromosome"/>
</dbReference>
<dbReference type="GO" id="GO:0004674">
    <property type="term" value="F:protein serine/threonine kinase activity"/>
    <property type="evidence" value="ECO:0007669"/>
    <property type="project" value="UniProtKB-KW"/>
</dbReference>
<dbReference type="EMBL" id="CP073249">
    <property type="protein sequence ID" value="QUF07868.1"/>
    <property type="molecule type" value="Genomic_DNA"/>
</dbReference>
<dbReference type="PROSITE" id="PS50011">
    <property type="entry name" value="PROTEIN_KINASE_DOM"/>
    <property type="match status" value="1"/>
</dbReference>
<keyword evidence="3 9" id="KW-0418">Kinase</keyword>
<dbReference type="InterPro" id="IPR000719">
    <property type="entry name" value="Prot_kinase_dom"/>
</dbReference>
<dbReference type="InterPro" id="IPR008271">
    <property type="entry name" value="Ser/Thr_kinase_AS"/>
</dbReference>
<keyword evidence="7" id="KW-0472">Membrane</keyword>
<dbReference type="SMART" id="SM00220">
    <property type="entry name" value="S_TKc"/>
    <property type="match status" value="1"/>
</dbReference>
<dbReference type="AlphaFoldDB" id="A0AA45LE21"/>
<dbReference type="Pfam" id="PF00069">
    <property type="entry name" value="Pkinase"/>
    <property type="match status" value="1"/>
</dbReference>
<gene>
    <name evidence="9" type="ORF">KCV87_11400</name>
</gene>
<protein>
    <submittedName>
        <fullName evidence="9">Serine/threonine protein kinase</fullName>
    </submittedName>
</protein>
<keyword evidence="9" id="KW-0723">Serine/threonine-protein kinase</keyword>
<feature type="compositionally biased region" description="Pro residues" evidence="6">
    <location>
        <begin position="349"/>
        <end position="358"/>
    </location>
</feature>
<proteinExistence type="predicted"/>
<keyword evidence="1" id="KW-0808">Transferase</keyword>
<feature type="transmembrane region" description="Helical" evidence="7">
    <location>
        <begin position="410"/>
        <end position="430"/>
    </location>
</feature>
<dbReference type="PANTHER" id="PTHR43289">
    <property type="entry name" value="MITOGEN-ACTIVATED PROTEIN KINASE KINASE KINASE 20-RELATED"/>
    <property type="match status" value="1"/>
</dbReference>
<evidence type="ECO:0000256" key="2">
    <source>
        <dbReference type="ARBA" id="ARBA00022741"/>
    </source>
</evidence>
<dbReference type="CDD" id="cd14014">
    <property type="entry name" value="STKc_PknB_like"/>
    <property type="match status" value="1"/>
</dbReference>
<evidence type="ECO:0000313" key="10">
    <source>
        <dbReference type="Proteomes" id="UP000677152"/>
    </source>
</evidence>
<organism evidence="9 10">
    <name type="scientific">Actinosynnema pretiosum subsp. pretiosum</name>
    <dbReference type="NCBI Taxonomy" id="103721"/>
    <lineage>
        <taxon>Bacteria</taxon>
        <taxon>Bacillati</taxon>
        <taxon>Actinomycetota</taxon>
        <taxon>Actinomycetes</taxon>
        <taxon>Pseudonocardiales</taxon>
        <taxon>Pseudonocardiaceae</taxon>
        <taxon>Actinosynnema</taxon>
    </lineage>
</organism>
<evidence type="ECO:0000256" key="7">
    <source>
        <dbReference type="SAM" id="Phobius"/>
    </source>
</evidence>
<dbReference type="SUPFAM" id="SSF56112">
    <property type="entry name" value="Protein kinase-like (PK-like)"/>
    <property type="match status" value="1"/>
</dbReference>
<evidence type="ECO:0000313" key="9">
    <source>
        <dbReference type="EMBL" id="QUF07868.1"/>
    </source>
</evidence>
<dbReference type="GO" id="GO:0005524">
    <property type="term" value="F:ATP binding"/>
    <property type="evidence" value="ECO:0007669"/>
    <property type="project" value="UniProtKB-UniRule"/>
</dbReference>
<keyword evidence="7" id="KW-0812">Transmembrane</keyword>
<feature type="compositionally biased region" description="Basic and acidic residues" evidence="6">
    <location>
        <begin position="362"/>
        <end position="372"/>
    </location>
</feature>
<reference evidence="9" key="1">
    <citation type="submission" date="2021-04" db="EMBL/GenBank/DDBJ databases">
        <title>Genomic sequence of Actinosynnema pretiosum subsp. pretiosum ATCC 31280 (C-14919).</title>
        <authorList>
            <person name="Bai L."/>
            <person name="Wang X."/>
            <person name="Xiao Y."/>
        </authorList>
    </citation>
    <scope>NUCLEOTIDE SEQUENCE</scope>
    <source>
        <strain evidence="9">ATCC 31280</strain>
    </source>
</reference>